<accession>A0AAV6YI37</accession>
<keyword evidence="1" id="KW-1133">Transmembrane helix</keyword>
<dbReference type="EMBL" id="WNYA01084498">
    <property type="protein sequence ID" value="KAG8534944.1"/>
    <property type="molecule type" value="Genomic_DNA"/>
</dbReference>
<gene>
    <name evidence="2" type="ORF">GDO81_029865</name>
</gene>
<comment type="caution">
    <text evidence="2">The sequence shown here is derived from an EMBL/GenBank/DDBJ whole genome shotgun (WGS) entry which is preliminary data.</text>
</comment>
<name>A0AAV6YI37_ENGPU</name>
<reference evidence="2" key="1">
    <citation type="thesis" date="2020" institute="ProQuest LLC" country="789 East Eisenhower Parkway, Ann Arbor, MI, USA">
        <title>Comparative Genomics and Chromosome Evolution.</title>
        <authorList>
            <person name="Mudd A.B."/>
        </authorList>
    </citation>
    <scope>NUCLEOTIDE SEQUENCE</scope>
    <source>
        <strain evidence="2">237g6f4</strain>
        <tissue evidence="2">Blood</tissue>
    </source>
</reference>
<dbReference type="Proteomes" id="UP000824782">
    <property type="component" value="Unassembled WGS sequence"/>
</dbReference>
<evidence type="ECO:0000313" key="3">
    <source>
        <dbReference type="Proteomes" id="UP000824782"/>
    </source>
</evidence>
<proteinExistence type="predicted"/>
<dbReference type="AlphaFoldDB" id="A0AAV6YI37"/>
<keyword evidence="3" id="KW-1185">Reference proteome</keyword>
<keyword evidence="1" id="KW-0812">Transmembrane</keyword>
<sequence>MGSVYLNFLIILQGACILIFLLWVDRYMWEFDSLQNMDTSLMPVPQRDQCKLFGLPFSFHFFETFPVQVLCFPSNHLNPGVKSPTFLNCSQN</sequence>
<keyword evidence="1" id="KW-0472">Membrane</keyword>
<evidence type="ECO:0000313" key="2">
    <source>
        <dbReference type="EMBL" id="KAG8534944.1"/>
    </source>
</evidence>
<evidence type="ECO:0000256" key="1">
    <source>
        <dbReference type="SAM" id="Phobius"/>
    </source>
</evidence>
<organism evidence="2 3">
    <name type="scientific">Engystomops pustulosus</name>
    <name type="common">Tungara frog</name>
    <name type="synonym">Physalaemus pustulosus</name>
    <dbReference type="NCBI Taxonomy" id="76066"/>
    <lineage>
        <taxon>Eukaryota</taxon>
        <taxon>Metazoa</taxon>
        <taxon>Chordata</taxon>
        <taxon>Craniata</taxon>
        <taxon>Vertebrata</taxon>
        <taxon>Euteleostomi</taxon>
        <taxon>Amphibia</taxon>
        <taxon>Batrachia</taxon>
        <taxon>Anura</taxon>
        <taxon>Neobatrachia</taxon>
        <taxon>Hyloidea</taxon>
        <taxon>Leptodactylidae</taxon>
        <taxon>Leiuperinae</taxon>
        <taxon>Engystomops</taxon>
    </lineage>
</organism>
<protein>
    <submittedName>
        <fullName evidence="2">Uncharacterized protein</fullName>
    </submittedName>
</protein>
<feature type="transmembrane region" description="Helical" evidence="1">
    <location>
        <begin position="6"/>
        <end position="24"/>
    </location>
</feature>